<name>A0ABX7SK51_9CAUL</name>
<proteinExistence type="predicted"/>
<organism evidence="2 3">
    <name type="scientific">Brevundimonas pondensis</name>
    <dbReference type="NCBI Taxonomy" id="2774189"/>
    <lineage>
        <taxon>Bacteria</taxon>
        <taxon>Pseudomonadati</taxon>
        <taxon>Pseudomonadota</taxon>
        <taxon>Alphaproteobacteria</taxon>
        <taxon>Caulobacterales</taxon>
        <taxon>Caulobacteraceae</taxon>
        <taxon>Brevundimonas</taxon>
    </lineage>
</organism>
<dbReference type="RefSeq" id="WP_207824388.1">
    <property type="nucleotide sequence ID" value="NZ_CP062006.1"/>
</dbReference>
<reference evidence="2 3" key="1">
    <citation type="submission" date="2020-09" db="EMBL/GenBank/DDBJ databases">
        <title>Brevundimonas sp. LVF1 isolated from an oligotrophic pond in Goettingen, Germany.</title>
        <authorList>
            <person name="Friedrich I."/>
            <person name="Klassen A."/>
            <person name="Neubauer H."/>
            <person name="Schneider D."/>
            <person name="Hertel R."/>
            <person name="Daniel R."/>
        </authorList>
    </citation>
    <scope>NUCLEOTIDE SEQUENCE [LARGE SCALE GENOMIC DNA]</scope>
    <source>
        <strain evidence="2 3">LVF1</strain>
    </source>
</reference>
<dbReference type="InterPro" id="IPR025356">
    <property type="entry name" value="DUF4260"/>
</dbReference>
<accession>A0ABX7SK51</accession>
<evidence type="ECO:0000256" key="1">
    <source>
        <dbReference type="SAM" id="Phobius"/>
    </source>
</evidence>
<keyword evidence="1" id="KW-0812">Transmembrane</keyword>
<gene>
    <name evidence="2" type="ORF">IFE19_17035</name>
</gene>
<evidence type="ECO:0000313" key="3">
    <source>
        <dbReference type="Proteomes" id="UP000663942"/>
    </source>
</evidence>
<dbReference type="Pfam" id="PF14079">
    <property type="entry name" value="DUF4260"/>
    <property type="match status" value="1"/>
</dbReference>
<keyword evidence="3" id="KW-1185">Reference proteome</keyword>
<protein>
    <submittedName>
        <fullName evidence="2">DUF4260 domain-containing protein</fullName>
    </submittedName>
</protein>
<feature type="transmembrane region" description="Helical" evidence="1">
    <location>
        <begin position="6"/>
        <end position="24"/>
    </location>
</feature>
<sequence length="129" mass="13546">MTVVAPVWQRLEGLALLAVSVLAYARFGEGWLLFAVLFLTPDLSFFGYLAGPRVGAWAYNLAHGLIGPLLLAATGGLTGDGLSIALALIWLAHIGFDRALGYGLKSPDGFGVTHLGLIGAARRDRRAAA</sequence>
<dbReference type="Proteomes" id="UP000663942">
    <property type="component" value="Chromosome"/>
</dbReference>
<keyword evidence="1" id="KW-1133">Transmembrane helix</keyword>
<feature type="transmembrane region" description="Helical" evidence="1">
    <location>
        <begin position="70"/>
        <end position="92"/>
    </location>
</feature>
<keyword evidence="1" id="KW-0472">Membrane</keyword>
<evidence type="ECO:0000313" key="2">
    <source>
        <dbReference type="EMBL" id="QTC87749.1"/>
    </source>
</evidence>
<dbReference type="EMBL" id="CP062006">
    <property type="protein sequence ID" value="QTC87749.1"/>
    <property type="molecule type" value="Genomic_DNA"/>
</dbReference>